<reference evidence="4" key="1">
    <citation type="journal article" date="2019" name="Int. J. Syst. Evol. Microbiol.">
        <title>The Global Catalogue of Microorganisms (GCM) 10K type strain sequencing project: providing services to taxonomists for standard genome sequencing and annotation.</title>
        <authorList>
            <consortium name="The Broad Institute Genomics Platform"/>
            <consortium name="The Broad Institute Genome Sequencing Center for Infectious Disease"/>
            <person name="Wu L."/>
            <person name="Ma J."/>
        </authorList>
    </citation>
    <scope>NUCLEOTIDE SEQUENCE [LARGE SCALE GENOMIC DNA]</scope>
    <source>
        <strain evidence="4">JCM 16702</strain>
    </source>
</reference>
<dbReference type="InterPro" id="IPR016181">
    <property type="entry name" value="Acyl_CoA_acyltransferase"/>
</dbReference>
<dbReference type="InterPro" id="IPR000182">
    <property type="entry name" value="GNAT_dom"/>
</dbReference>
<evidence type="ECO:0000259" key="2">
    <source>
        <dbReference type="PROSITE" id="PS51186"/>
    </source>
</evidence>
<keyword evidence="1" id="KW-0808">Transferase</keyword>
<name>A0ABP7WG43_9ACTN</name>
<evidence type="ECO:0000313" key="4">
    <source>
        <dbReference type="Proteomes" id="UP001500683"/>
    </source>
</evidence>
<dbReference type="Proteomes" id="UP001500683">
    <property type="component" value="Unassembled WGS sequence"/>
</dbReference>
<dbReference type="CDD" id="cd04301">
    <property type="entry name" value="NAT_SF"/>
    <property type="match status" value="1"/>
</dbReference>
<comment type="caution">
    <text evidence="3">The sequence shown here is derived from an EMBL/GenBank/DDBJ whole genome shotgun (WGS) entry which is preliminary data.</text>
</comment>
<proteinExistence type="predicted"/>
<evidence type="ECO:0000313" key="3">
    <source>
        <dbReference type="EMBL" id="GAA4087752.1"/>
    </source>
</evidence>
<dbReference type="InterPro" id="IPR050769">
    <property type="entry name" value="NAT_camello-type"/>
</dbReference>
<dbReference type="SUPFAM" id="SSF55729">
    <property type="entry name" value="Acyl-CoA N-acyltransferases (Nat)"/>
    <property type="match status" value="1"/>
</dbReference>
<dbReference type="EMBL" id="BAAAZG010000042">
    <property type="protein sequence ID" value="GAA4087752.1"/>
    <property type="molecule type" value="Genomic_DNA"/>
</dbReference>
<feature type="domain" description="N-acetyltransferase" evidence="2">
    <location>
        <begin position="11"/>
        <end position="170"/>
    </location>
</feature>
<dbReference type="PANTHER" id="PTHR13947:SF37">
    <property type="entry name" value="LD18367P"/>
    <property type="match status" value="1"/>
</dbReference>
<evidence type="ECO:0000256" key="1">
    <source>
        <dbReference type="ARBA" id="ARBA00022679"/>
    </source>
</evidence>
<sequence length="170" mass="18537">MSETSVVHGPVTVRTARPDEHDLVGELTVEVYVGGGLVAPDSGYVPELRDARARAAHTELLVAEIAGEVVGAVAYCPPGSRYAAVADADEAEFRMLAVVERARGLGVGRALVEACLHRARAAGLRGLRLVTQHNMPVAHRMYERMGFRRTPERDWSLDSGKRLLIYHMPL</sequence>
<dbReference type="PROSITE" id="PS51186">
    <property type="entry name" value="GNAT"/>
    <property type="match status" value="1"/>
</dbReference>
<accession>A0ABP7WG43</accession>
<gene>
    <name evidence="3" type="ORF">GCM10022214_55070</name>
</gene>
<keyword evidence="4" id="KW-1185">Reference proteome</keyword>
<dbReference type="Pfam" id="PF00583">
    <property type="entry name" value="Acetyltransf_1"/>
    <property type="match status" value="1"/>
</dbReference>
<organism evidence="3 4">
    <name type="scientific">Actinomadura miaoliensis</name>
    <dbReference type="NCBI Taxonomy" id="430685"/>
    <lineage>
        <taxon>Bacteria</taxon>
        <taxon>Bacillati</taxon>
        <taxon>Actinomycetota</taxon>
        <taxon>Actinomycetes</taxon>
        <taxon>Streptosporangiales</taxon>
        <taxon>Thermomonosporaceae</taxon>
        <taxon>Actinomadura</taxon>
    </lineage>
</organism>
<protein>
    <submittedName>
        <fullName evidence="3">GNAT family N-acetyltransferase</fullName>
    </submittedName>
</protein>
<dbReference type="PANTHER" id="PTHR13947">
    <property type="entry name" value="GNAT FAMILY N-ACETYLTRANSFERASE"/>
    <property type="match status" value="1"/>
</dbReference>
<dbReference type="Gene3D" id="3.40.630.30">
    <property type="match status" value="1"/>
</dbReference>